<name>A0A9N8VV03_9GLOM</name>
<accession>A0A9N8VV03</accession>
<dbReference type="OrthoDB" id="10439761at2759"/>
<evidence type="ECO:0000313" key="2">
    <source>
        <dbReference type="Proteomes" id="UP000789342"/>
    </source>
</evidence>
<sequence length="106" mass="12255">MLNTLQTADDTNQNLYNMLEVPSMERSFMSGSSTDELYLQKLEGLEEAYQPGDCLYDELLTVNSLRSESSGAHILPDFLIQNENDEYKILIRIHLLPILIWLQFQN</sequence>
<dbReference type="Proteomes" id="UP000789342">
    <property type="component" value="Unassembled WGS sequence"/>
</dbReference>
<dbReference type="AlphaFoldDB" id="A0A9N8VV03"/>
<reference evidence="1" key="1">
    <citation type="submission" date="2021-06" db="EMBL/GenBank/DDBJ databases">
        <authorList>
            <person name="Kallberg Y."/>
            <person name="Tangrot J."/>
            <person name="Rosling A."/>
        </authorList>
    </citation>
    <scope>NUCLEOTIDE SEQUENCE</scope>
    <source>
        <strain evidence="1">CL551</strain>
    </source>
</reference>
<evidence type="ECO:0000313" key="1">
    <source>
        <dbReference type="EMBL" id="CAG8462232.1"/>
    </source>
</evidence>
<proteinExistence type="predicted"/>
<comment type="caution">
    <text evidence="1">The sequence shown here is derived from an EMBL/GenBank/DDBJ whole genome shotgun (WGS) entry which is preliminary data.</text>
</comment>
<protein>
    <submittedName>
        <fullName evidence="1">8106_t:CDS:1</fullName>
    </submittedName>
</protein>
<dbReference type="EMBL" id="CAJVPV010000541">
    <property type="protein sequence ID" value="CAG8462232.1"/>
    <property type="molecule type" value="Genomic_DNA"/>
</dbReference>
<keyword evidence="2" id="KW-1185">Reference proteome</keyword>
<organism evidence="1 2">
    <name type="scientific">Acaulospora morrowiae</name>
    <dbReference type="NCBI Taxonomy" id="94023"/>
    <lineage>
        <taxon>Eukaryota</taxon>
        <taxon>Fungi</taxon>
        <taxon>Fungi incertae sedis</taxon>
        <taxon>Mucoromycota</taxon>
        <taxon>Glomeromycotina</taxon>
        <taxon>Glomeromycetes</taxon>
        <taxon>Diversisporales</taxon>
        <taxon>Acaulosporaceae</taxon>
        <taxon>Acaulospora</taxon>
    </lineage>
</organism>
<gene>
    <name evidence="1" type="ORF">AMORRO_LOCUS1453</name>
</gene>